<evidence type="ECO:0000313" key="2">
    <source>
        <dbReference type="EMBL" id="KYF84168.1"/>
    </source>
</evidence>
<evidence type="ECO:0000313" key="3">
    <source>
        <dbReference type="Proteomes" id="UP000075635"/>
    </source>
</evidence>
<dbReference type="EMBL" id="JEMB01001975">
    <property type="protein sequence ID" value="KYF84168.1"/>
    <property type="molecule type" value="Genomic_DNA"/>
</dbReference>
<organism evidence="2 3">
    <name type="scientific">Sorangium cellulosum</name>
    <name type="common">Polyangium cellulosum</name>
    <dbReference type="NCBI Taxonomy" id="56"/>
    <lineage>
        <taxon>Bacteria</taxon>
        <taxon>Pseudomonadati</taxon>
        <taxon>Myxococcota</taxon>
        <taxon>Polyangia</taxon>
        <taxon>Polyangiales</taxon>
        <taxon>Polyangiaceae</taxon>
        <taxon>Sorangium</taxon>
    </lineage>
</organism>
<name>A0A150RWK7_SORCE</name>
<proteinExistence type="predicted"/>
<accession>A0A150RWK7</accession>
<evidence type="ECO:0000256" key="1">
    <source>
        <dbReference type="SAM" id="MobiDB-lite"/>
    </source>
</evidence>
<gene>
    <name evidence="2" type="ORF">BE17_41315</name>
</gene>
<reference evidence="2 3" key="1">
    <citation type="submission" date="2014-02" db="EMBL/GenBank/DDBJ databases">
        <title>The small core and large imbalanced accessory genome model reveals a collaborative survival strategy of Sorangium cellulosum strains in nature.</title>
        <authorList>
            <person name="Han K."/>
            <person name="Peng R."/>
            <person name="Blom J."/>
            <person name="Li Y.-Z."/>
        </authorList>
    </citation>
    <scope>NUCLEOTIDE SEQUENCE [LARGE SCALE GENOMIC DNA]</scope>
    <source>
        <strain evidence="2 3">So0011-07</strain>
    </source>
</reference>
<comment type="caution">
    <text evidence="2">The sequence shown here is derived from an EMBL/GenBank/DDBJ whole genome shotgun (WGS) entry which is preliminary data.</text>
</comment>
<sequence>MASSPERASRVARGSARFPQGGGGVQVKHAPHSWYGVLVPHAIWLLQQSRPYWPTTVVWLSSLK</sequence>
<dbReference type="Proteomes" id="UP000075635">
    <property type="component" value="Unassembled WGS sequence"/>
</dbReference>
<feature type="region of interest" description="Disordered" evidence="1">
    <location>
        <begin position="1"/>
        <end position="27"/>
    </location>
</feature>
<dbReference type="AlphaFoldDB" id="A0A150RWK7"/>
<protein>
    <submittedName>
        <fullName evidence="2">Uncharacterized protein</fullName>
    </submittedName>
</protein>